<dbReference type="InterPro" id="IPR011006">
    <property type="entry name" value="CheY-like_superfamily"/>
</dbReference>
<keyword evidence="5" id="KW-1185">Reference proteome</keyword>
<dbReference type="PROSITE" id="PS50110">
    <property type="entry name" value="RESPONSE_REGULATORY"/>
    <property type="match status" value="1"/>
</dbReference>
<gene>
    <name evidence="4" type="ORF">R2601_17594</name>
</gene>
<keyword evidence="1 2" id="KW-0597">Phosphoprotein</keyword>
<dbReference type="STRING" id="314265.R2601_17594"/>
<dbReference type="EMBL" id="AATQ01000010">
    <property type="protein sequence ID" value="EAU46971.1"/>
    <property type="molecule type" value="Genomic_DNA"/>
</dbReference>
<proteinExistence type="predicted"/>
<feature type="domain" description="Response regulatory" evidence="3">
    <location>
        <begin position="2"/>
        <end position="119"/>
    </location>
</feature>
<dbReference type="GeneID" id="92504689"/>
<dbReference type="SUPFAM" id="SSF52172">
    <property type="entry name" value="CheY-like"/>
    <property type="match status" value="1"/>
</dbReference>
<dbReference type="PANTHER" id="PTHR44591:SF3">
    <property type="entry name" value="RESPONSE REGULATORY DOMAIN-CONTAINING PROTEIN"/>
    <property type="match status" value="1"/>
</dbReference>
<evidence type="ECO:0000313" key="4">
    <source>
        <dbReference type="EMBL" id="EAU46971.1"/>
    </source>
</evidence>
<dbReference type="Proteomes" id="UP000006230">
    <property type="component" value="Unassembled WGS sequence"/>
</dbReference>
<dbReference type="Pfam" id="PF00072">
    <property type="entry name" value="Response_reg"/>
    <property type="match status" value="1"/>
</dbReference>
<comment type="caution">
    <text evidence="4">The sequence shown here is derived from an EMBL/GenBank/DDBJ whole genome shotgun (WGS) entry which is preliminary data.</text>
</comment>
<dbReference type="PANTHER" id="PTHR44591">
    <property type="entry name" value="STRESS RESPONSE REGULATOR PROTEIN 1"/>
    <property type="match status" value="1"/>
</dbReference>
<dbReference type="SMART" id="SM00448">
    <property type="entry name" value="REC"/>
    <property type="match status" value="1"/>
</dbReference>
<protein>
    <submittedName>
        <fullName evidence="4">Two-component response regulator</fullName>
    </submittedName>
</protein>
<evidence type="ECO:0000313" key="5">
    <source>
        <dbReference type="Proteomes" id="UP000006230"/>
    </source>
</evidence>
<sequence length="122" mass="12948">MKVLFVDNETDIVTLVELALDGEDDIELTAVTSGEAAMGEIASGGYDMFVFDLMMPPPDGRQLLRAVRSDPANAGKPVLMCTAKSDAVANDDLRDAGATDVLPKPFDPLSLADVLREIHADG</sequence>
<evidence type="ECO:0000256" key="1">
    <source>
        <dbReference type="ARBA" id="ARBA00022553"/>
    </source>
</evidence>
<reference evidence="4 5" key="1">
    <citation type="journal article" date="2010" name="J. Bacteriol.">
        <title>Genome sequences of Pelagibaca bermudensis HTCC2601T and Maritimibacter alkaliphilus HTCC2654T, the type strains of two marine Roseobacter genera.</title>
        <authorList>
            <person name="Thrash J.C."/>
            <person name="Cho J.C."/>
            <person name="Ferriera S."/>
            <person name="Johnson J."/>
            <person name="Vergin K.L."/>
            <person name="Giovannoni S.J."/>
        </authorList>
    </citation>
    <scope>NUCLEOTIDE SEQUENCE [LARGE SCALE GENOMIC DNA]</scope>
    <source>
        <strain evidence="5">DSM 26914 / JCM 13377 / KCTC 12554 / HTCC2601</strain>
    </source>
</reference>
<accession>Q0FRY8</accession>
<dbReference type="GO" id="GO:0000160">
    <property type="term" value="P:phosphorelay signal transduction system"/>
    <property type="evidence" value="ECO:0007669"/>
    <property type="project" value="InterPro"/>
</dbReference>
<dbReference type="AlphaFoldDB" id="Q0FRY8"/>
<dbReference type="eggNOG" id="COG0745">
    <property type="taxonomic scope" value="Bacteria"/>
</dbReference>
<dbReference type="RefSeq" id="WP_007797297.1">
    <property type="nucleotide sequence ID" value="NZ_DS022276.1"/>
</dbReference>
<evidence type="ECO:0000256" key="2">
    <source>
        <dbReference type="PROSITE-ProRule" id="PRU00169"/>
    </source>
</evidence>
<dbReference type="OrthoDB" id="9800897at2"/>
<evidence type="ECO:0000259" key="3">
    <source>
        <dbReference type="PROSITE" id="PS50110"/>
    </source>
</evidence>
<feature type="modified residue" description="4-aspartylphosphate" evidence="2">
    <location>
        <position position="52"/>
    </location>
</feature>
<dbReference type="InterPro" id="IPR001789">
    <property type="entry name" value="Sig_transdc_resp-reg_receiver"/>
</dbReference>
<organism evidence="4 5">
    <name type="scientific">Salipiger bermudensis (strain DSM 26914 / JCM 13377 / KCTC 12554 / HTCC2601)</name>
    <name type="common">Pelagibaca bermudensis</name>
    <dbReference type="NCBI Taxonomy" id="314265"/>
    <lineage>
        <taxon>Bacteria</taxon>
        <taxon>Pseudomonadati</taxon>
        <taxon>Pseudomonadota</taxon>
        <taxon>Alphaproteobacteria</taxon>
        <taxon>Rhodobacterales</taxon>
        <taxon>Roseobacteraceae</taxon>
        <taxon>Salipiger</taxon>
    </lineage>
</organism>
<name>Q0FRY8_SALBH</name>
<dbReference type="InterPro" id="IPR050595">
    <property type="entry name" value="Bact_response_regulator"/>
</dbReference>
<dbReference type="HOGENOM" id="CLU_000445_69_17_5"/>
<dbReference type="Gene3D" id="3.40.50.2300">
    <property type="match status" value="1"/>
</dbReference>